<evidence type="ECO:0000256" key="1">
    <source>
        <dbReference type="ARBA" id="ARBA00004141"/>
    </source>
</evidence>
<evidence type="ECO:0000256" key="2">
    <source>
        <dbReference type="ARBA" id="ARBA00022692"/>
    </source>
</evidence>
<name>A0A0M6WQ12_9FIRM</name>
<feature type="transmembrane region" description="Helical" evidence="5">
    <location>
        <begin position="389"/>
        <end position="410"/>
    </location>
</feature>
<dbReference type="PANTHER" id="PTHR43424:SF1">
    <property type="entry name" value="LOCUS PUTATIVE PROTEIN 1-RELATED"/>
    <property type="match status" value="1"/>
</dbReference>
<dbReference type="GO" id="GO:0016020">
    <property type="term" value="C:membrane"/>
    <property type="evidence" value="ECO:0007669"/>
    <property type="project" value="UniProtKB-SubCell"/>
</dbReference>
<feature type="transmembrane region" description="Helical" evidence="5">
    <location>
        <begin position="150"/>
        <end position="169"/>
    </location>
</feature>
<feature type="transmembrane region" description="Helical" evidence="5">
    <location>
        <begin position="330"/>
        <end position="356"/>
    </location>
</feature>
<dbReference type="InterPro" id="IPR002797">
    <property type="entry name" value="Polysacc_synth"/>
</dbReference>
<dbReference type="Proteomes" id="UP000049472">
    <property type="component" value="Unassembled WGS sequence"/>
</dbReference>
<dbReference type="RefSeq" id="WP_055062097.1">
    <property type="nucleotide sequence ID" value="NZ_AP031452.1"/>
</dbReference>
<keyword evidence="4 5" id="KW-0472">Membrane</keyword>
<proteinExistence type="predicted"/>
<feature type="transmembrane region" description="Helical" evidence="5">
    <location>
        <begin position="91"/>
        <end position="109"/>
    </location>
</feature>
<dbReference type="Pfam" id="PF01943">
    <property type="entry name" value="Polysacc_synt"/>
    <property type="match status" value="1"/>
</dbReference>
<evidence type="ECO:0000256" key="5">
    <source>
        <dbReference type="SAM" id="Phobius"/>
    </source>
</evidence>
<dbReference type="EMBL" id="CVRQ01000022">
    <property type="protein sequence ID" value="CRL39133.1"/>
    <property type="molecule type" value="Genomic_DNA"/>
</dbReference>
<gene>
    <name evidence="6" type="ORF">T1815_20081</name>
</gene>
<dbReference type="CDD" id="cd13128">
    <property type="entry name" value="MATE_Wzx_like"/>
    <property type="match status" value="1"/>
</dbReference>
<feature type="transmembrane region" description="Helical" evidence="5">
    <location>
        <begin position="217"/>
        <end position="234"/>
    </location>
</feature>
<dbReference type="InterPro" id="IPR052556">
    <property type="entry name" value="PolySynth_Transporter"/>
</dbReference>
<reference evidence="7" key="1">
    <citation type="submission" date="2015-05" db="EMBL/GenBank/DDBJ databases">
        <authorList>
            <consortium name="Pathogen Informatics"/>
        </authorList>
    </citation>
    <scope>NUCLEOTIDE SEQUENCE [LARGE SCALE GENOMIC DNA]</scope>
    <source>
        <strain evidence="7">T1-815</strain>
    </source>
</reference>
<evidence type="ECO:0000256" key="3">
    <source>
        <dbReference type="ARBA" id="ARBA00022989"/>
    </source>
</evidence>
<organism evidence="6 7">
    <name type="scientific">Agathobacter rectalis</name>
    <dbReference type="NCBI Taxonomy" id="39491"/>
    <lineage>
        <taxon>Bacteria</taxon>
        <taxon>Bacillati</taxon>
        <taxon>Bacillota</taxon>
        <taxon>Clostridia</taxon>
        <taxon>Lachnospirales</taxon>
        <taxon>Lachnospiraceae</taxon>
        <taxon>Agathobacter</taxon>
    </lineage>
</organism>
<feature type="transmembrane region" description="Helical" evidence="5">
    <location>
        <begin position="299"/>
        <end position="318"/>
    </location>
</feature>
<keyword evidence="3 5" id="KW-1133">Transmembrane helix</keyword>
<dbReference type="PANTHER" id="PTHR43424">
    <property type="entry name" value="LOCUS PUTATIVE PROTEIN 1-RELATED"/>
    <property type="match status" value="1"/>
</dbReference>
<evidence type="ECO:0000313" key="6">
    <source>
        <dbReference type="EMBL" id="CRL39133.1"/>
    </source>
</evidence>
<sequence>MKKKTQKYKSIKLNYIYNVSYQILTLITPLITAPYLSRVLKADGIGAYSYTYSLVSYFIMFAALGTVNYGNREISYLQEDRAKRTKTFWEIELLSVISVVVCLCAYMVFTLAFPHSPLKKHLLLIEAVYLISVASDISWLFQGLEEFGKIVGRNVIFKIINIAFIFIAVRSESDLLIYVAGICLLELFANISIWFYLPQYVDRPKLKELKPFSHLRATLTLFVPTIATTIYTALDKTMLNNITGSMTENGYYEQANKISKMVLMLVTSLGTVMLPRIGRAFSENKKDEVKALLYKSFQFVWFIGLALCFGLIGIARNFSPWFFGPGYEKVPYLIMIMATLLPIIGLSNVIGIQYLVTTKRESLLTRSVCIGAAANFVMNMILIHQLYSYGAAIASVISEVIITAVQLYFIRNELSIPKIFSLSWKYLISAVCMLIVLLLMDARLSVSFMHTMIMIVTGFIVYMVLLVLMRDEMVWEGIRLIKARINATK</sequence>
<feature type="transmembrane region" description="Helical" evidence="5">
    <location>
        <begin position="48"/>
        <end position="70"/>
    </location>
</feature>
<feature type="transmembrane region" description="Helical" evidence="5">
    <location>
        <begin position="175"/>
        <end position="197"/>
    </location>
</feature>
<evidence type="ECO:0000313" key="7">
    <source>
        <dbReference type="Proteomes" id="UP000049472"/>
    </source>
</evidence>
<keyword evidence="2 5" id="KW-0812">Transmembrane</keyword>
<feature type="transmembrane region" description="Helical" evidence="5">
    <location>
        <begin position="15"/>
        <end position="36"/>
    </location>
</feature>
<feature type="transmembrane region" description="Helical" evidence="5">
    <location>
        <begin position="422"/>
        <end position="440"/>
    </location>
</feature>
<dbReference type="AlphaFoldDB" id="A0A0M6WQ12"/>
<evidence type="ECO:0000256" key="4">
    <source>
        <dbReference type="ARBA" id="ARBA00023136"/>
    </source>
</evidence>
<feature type="transmembrane region" description="Helical" evidence="5">
    <location>
        <begin position="363"/>
        <end position="383"/>
    </location>
</feature>
<comment type="subcellular location">
    <subcellularLocation>
        <location evidence="1">Membrane</location>
        <topology evidence="1">Multi-pass membrane protein</topology>
    </subcellularLocation>
</comment>
<protein>
    <submittedName>
        <fullName evidence="6">Polysaccharide biosynthesis protein</fullName>
    </submittedName>
</protein>
<feature type="transmembrane region" description="Helical" evidence="5">
    <location>
        <begin position="446"/>
        <end position="469"/>
    </location>
</feature>
<keyword evidence="7" id="KW-1185">Reference proteome</keyword>
<accession>A0A0M6WQ12</accession>